<evidence type="ECO:0000256" key="1">
    <source>
        <dbReference type="ARBA" id="ARBA00010641"/>
    </source>
</evidence>
<keyword evidence="8" id="KW-1185">Reference proteome</keyword>
<dbReference type="Pfam" id="PF08281">
    <property type="entry name" value="Sigma70_r4_2"/>
    <property type="match status" value="1"/>
</dbReference>
<dbReference type="Pfam" id="PF04542">
    <property type="entry name" value="Sigma70_r2"/>
    <property type="match status" value="1"/>
</dbReference>
<dbReference type="SUPFAM" id="SSF88659">
    <property type="entry name" value="Sigma3 and sigma4 domains of RNA polymerase sigma factors"/>
    <property type="match status" value="1"/>
</dbReference>
<dbReference type="InterPro" id="IPR039425">
    <property type="entry name" value="RNA_pol_sigma-70-like"/>
</dbReference>
<feature type="domain" description="RNA polymerase sigma factor 70 region 4 type 2" evidence="6">
    <location>
        <begin position="102"/>
        <end position="148"/>
    </location>
</feature>
<organism evidence="7 8">
    <name type="scientific">Thalassotalea marina</name>
    <dbReference type="NCBI Taxonomy" id="1673741"/>
    <lineage>
        <taxon>Bacteria</taxon>
        <taxon>Pseudomonadati</taxon>
        <taxon>Pseudomonadota</taxon>
        <taxon>Gammaproteobacteria</taxon>
        <taxon>Alteromonadales</taxon>
        <taxon>Colwelliaceae</taxon>
        <taxon>Thalassotalea</taxon>
    </lineage>
</organism>
<reference evidence="7" key="2">
    <citation type="submission" date="2020-09" db="EMBL/GenBank/DDBJ databases">
        <authorList>
            <person name="Sun Q."/>
            <person name="Kim S."/>
        </authorList>
    </citation>
    <scope>NUCLEOTIDE SEQUENCE</scope>
    <source>
        <strain evidence="7">KCTC 42731</strain>
    </source>
</reference>
<keyword evidence="3" id="KW-0731">Sigma factor</keyword>
<accession>A0A919BNB3</accession>
<evidence type="ECO:0000256" key="4">
    <source>
        <dbReference type="ARBA" id="ARBA00023163"/>
    </source>
</evidence>
<sequence length="158" mass="18330">MRKEFEQMIINNQGRIRYIASRYSHEGEFDDMYQEILLQLWRSFESFSGESKQETWVYKVALNTACTFARVAIKIKEIKQSPLHQSIQELLPPQENCQADILNRFMDSLSDTDASLLMMYLDGLSSDDSAKVLGISSNAVRSRIKRIKNEFESKYIGD</sequence>
<dbReference type="InterPro" id="IPR014284">
    <property type="entry name" value="RNA_pol_sigma-70_dom"/>
</dbReference>
<dbReference type="RefSeq" id="WP_189772645.1">
    <property type="nucleotide sequence ID" value="NZ_BNCK01000008.1"/>
</dbReference>
<evidence type="ECO:0000313" key="7">
    <source>
        <dbReference type="EMBL" id="GHG00867.1"/>
    </source>
</evidence>
<dbReference type="GO" id="GO:0006352">
    <property type="term" value="P:DNA-templated transcription initiation"/>
    <property type="evidence" value="ECO:0007669"/>
    <property type="project" value="InterPro"/>
</dbReference>
<evidence type="ECO:0000313" key="8">
    <source>
        <dbReference type="Proteomes" id="UP000623842"/>
    </source>
</evidence>
<comment type="caution">
    <text evidence="7">The sequence shown here is derived from an EMBL/GenBank/DDBJ whole genome shotgun (WGS) entry which is preliminary data.</text>
</comment>
<evidence type="ECO:0000259" key="6">
    <source>
        <dbReference type="Pfam" id="PF08281"/>
    </source>
</evidence>
<evidence type="ECO:0000256" key="2">
    <source>
        <dbReference type="ARBA" id="ARBA00023015"/>
    </source>
</evidence>
<dbReference type="Gene3D" id="1.10.1740.10">
    <property type="match status" value="1"/>
</dbReference>
<keyword evidence="4" id="KW-0804">Transcription</keyword>
<dbReference type="Proteomes" id="UP000623842">
    <property type="component" value="Unassembled WGS sequence"/>
</dbReference>
<dbReference type="Gene3D" id="1.10.10.10">
    <property type="entry name" value="Winged helix-like DNA-binding domain superfamily/Winged helix DNA-binding domain"/>
    <property type="match status" value="1"/>
</dbReference>
<comment type="similarity">
    <text evidence="1">Belongs to the sigma-70 factor family. ECF subfamily.</text>
</comment>
<dbReference type="InterPro" id="IPR036388">
    <property type="entry name" value="WH-like_DNA-bd_sf"/>
</dbReference>
<dbReference type="EMBL" id="BNCK01000008">
    <property type="protein sequence ID" value="GHG00867.1"/>
    <property type="molecule type" value="Genomic_DNA"/>
</dbReference>
<evidence type="ECO:0000259" key="5">
    <source>
        <dbReference type="Pfam" id="PF04542"/>
    </source>
</evidence>
<proteinExistence type="inferred from homology"/>
<name>A0A919BNB3_9GAMM</name>
<feature type="domain" description="RNA polymerase sigma-70 region 2" evidence="5">
    <location>
        <begin position="11"/>
        <end position="70"/>
    </location>
</feature>
<dbReference type="NCBIfam" id="TIGR02937">
    <property type="entry name" value="sigma70-ECF"/>
    <property type="match status" value="1"/>
</dbReference>
<gene>
    <name evidence="7" type="primary">rfaY</name>
    <name evidence="7" type="ORF">GCM10017161_31760</name>
</gene>
<reference evidence="7" key="1">
    <citation type="journal article" date="2014" name="Int. J. Syst. Evol. Microbiol.">
        <title>Complete genome sequence of Corynebacterium casei LMG S-19264T (=DSM 44701T), isolated from a smear-ripened cheese.</title>
        <authorList>
            <consortium name="US DOE Joint Genome Institute (JGI-PGF)"/>
            <person name="Walter F."/>
            <person name="Albersmeier A."/>
            <person name="Kalinowski J."/>
            <person name="Ruckert C."/>
        </authorList>
    </citation>
    <scope>NUCLEOTIDE SEQUENCE</scope>
    <source>
        <strain evidence="7">KCTC 42731</strain>
    </source>
</reference>
<dbReference type="SUPFAM" id="SSF88946">
    <property type="entry name" value="Sigma2 domain of RNA polymerase sigma factors"/>
    <property type="match status" value="1"/>
</dbReference>
<protein>
    <submittedName>
        <fullName evidence="7">RNA polymerase ECF-type sigma factor</fullName>
    </submittedName>
</protein>
<dbReference type="InterPro" id="IPR013325">
    <property type="entry name" value="RNA_pol_sigma_r2"/>
</dbReference>
<dbReference type="InterPro" id="IPR013324">
    <property type="entry name" value="RNA_pol_sigma_r3/r4-like"/>
</dbReference>
<dbReference type="PANTHER" id="PTHR43133">
    <property type="entry name" value="RNA POLYMERASE ECF-TYPE SIGMA FACTO"/>
    <property type="match status" value="1"/>
</dbReference>
<dbReference type="GO" id="GO:0003677">
    <property type="term" value="F:DNA binding"/>
    <property type="evidence" value="ECO:0007669"/>
    <property type="project" value="InterPro"/>
</dbReference>
<keyword evidence="2" id="KW-0805">Transcription regulation</keyword>
<dbReference type="PANTHER" id="PTHR43133:SF45">
    <property type="entry name" value="RNA POLYMERASE ECF-TYPE SIGMA FACTOR"/>
    <property type="match status" value="1"/>
</dbReference>
<dbReference type="InterPro" id="IPR013249">
    <property type="entry name" value="RNA_pol_sigma70_r4_t2"/>
</dbReference>
<dbReference type="AlphaFoldDB" id="A0A919BNB3"/>
<evidence type="ECO:0000256" key="3">
    <source>
        <dbReference type="ARBA" id="ARBA00023082"/>
    </source>
</evidence>
<dbReference type="InterPro" id="IPR007627">
    <property type="entry name" value="RNA_pol_sigma70_r2"/>
</dbReference>
<dbReference type="GO" id="GO:0016987">
    <property type="term" value="F:sigma factor activity"/>
    <property type="evidence" value="ECO:0007669"/>
    <property type="project" value="UniProtKB-KW"/>
</dbReference>